<keyword evidence="4" id="KW-1185">Reference proteome</keyword>
<dbReference type="EMBL" id="JACLAW010000001">
    <property type="protein sequence ID" value="MBC2664114.1"/>
    <property type="molecule type" value="Genomic_DNA"/>
</dbReference>
<dbReference type="InterPro" id="IPR012495">
    <property type="entry name" value="TadE-like_dom"/>
</dbReference>
<evidence type="ECO:0000259" key="2">
    <source>
        <dbReference type="Pfam" id="PF07811"/>
    </source>
</evidence>
<dbReference type="Pfam" id="PF07811">
    <property type="entry name" value="TadE"/>
    <property type="match status" value="1"/>
</dbReference>
<evidence type="ECO:0000256" key="1">
    <source>
        <dbReference type="SAM" id="Phobius"/>
    </source>
</evidence>
<evidence type="ECO:0000313" key="4">
    <source>
        <dbReference type="Proteomes" id="UP000566813"/>
    </source>
</evidence>
<accession>A0A7X1FNK2</accession>
<organism evidence="3 4">
    <name type="scientific">Novosphingobium flavum</name>
    <dbReference type="NCBI Taxonomy" id="1778672"/>
    <lineage>
        <taxon>Bacteria</taxon>
        <taxon>Pseudomonadati</taxon>
        <taxon>Pseudomonadota</taxon>
        <taxon>Alphaproteobacteria</taxon>
        <taxon>Sphingomonadales</taxon>
        <taxon>Sphingomonadaceae</taxon>
        <taxon>Novosphingobium</taxon>
    </lineage>
</organism>
<keyword evidence="1" id="KW-0472">Membrane</keyword>
<sequence>MIVPLRRRLAALWRDEAGSPAVEFALTFPALGVVIFGVIQLGMAIQAYAGVRNAVEVGARYASVFTGQANTATCGTGSTLTRSGYPTNDQIKSKVTASVFGVNTALLTTPTVTLGNNNGACYVDVSLSYTISMSLVFVSTPGYTMSYTRRVYQQ</sequence>
<dbReference type="Proteomes" id="UP000566813">
    <property type="component" value="Unassembled WGS sequence"/>
</dbReference>
<name>A0A7X1FNK2_9SPHN</name>
<keyword evidence="1" id="KW-1133">Transmembrane helix</keyword>
<dbReference type="RefSeq" id="WP_185662360.1">
    <property type="nucleotide sequence ID" value="NZ_JACLAW010000001.1"/>
</dbReference>
<feature type="transmembrane region" description="Helical" evidence="1">
    <location>
        <begin position="21"/>
        <end position="43"/>
    </location>
</feature>
<evidence type="ECO:0000313" key="3">
    <source>
        <dbReference type="EMBL" id="MBC2664114.1"/>
    </source>
</evidence>
<gene>
    <name evidence="3" type="ORF">H7F51_01130</name>
</gene>
<proteinExistence type="predicted"/>
<feature type="domain" description="TadE-like" evidence="2">
    <location>
        <begin position="18"/>
        <end position="60"/>
    </location>
</feature>
<dbReference type="AlphaFoldDB" id="A0A7X1FNK2"/>
<reference evidence="3 4" key="1">
    <citation type="submission" date="2020-08" db="EMBL/GenBank/DDBJ databases">
        <title>The genome sequence of type strain Novosphingobium flavum NBRC 111647.</title>
        <authorList>
            <person name="Liu Y."/>
        </authorList>
    </citation>
    <scope>NUCLEOTIDE SEQUENCE [LARGE SCALE GENOMIC DNA]</scope>
    <source>
        <strain evidence="3 4">NBRC 111647</strain>
    </source>
</reference>
<protein>
    <submittedName>
        <fullName evidence="3">Pilus assembly protein</fullName>
    </submittedName>
</protein>
<keyword evidence="1" id="KW-0812">Transmembrane</keyword>
<comment type="caution">
    <text evidence="3">The sequence shown here is derived from an EMBL/GenBank/DDBJ whole genome shotgun (WGS) entry which is preliminary data.</text>
</comment>